<reference evidence="1 2" key="1">
    <citation type="submission" date="2016-01" db="EMBL/GenBank/DDBJ databases">
        <authorList>
            <person name="Regsiter A."/>
            <person name="william w."/>
        </authorList>
    </citation>
    <scope>NUCLEOTIDE SEQUENCE [LARGE SCALE GENOMIC DNA]</scope>
    <source>
        <strain evidence="1 2">CFBP 5494</strain>
    </source>
</reference>
<keyword evidence="2" id="KW-1185">Reference proteome</keyword>
<comment type="caution">
    <text evidence="1">The sequence shown here is derived from an EMBL/GenBank/DDBJ whole genome shotgun (WGS) entry which is preliminary data.</text>
</comment>
<name>A0A9W5B4S4_9HYPH</name>
<accession>A0A9W5B4S4</accession>
<dbReference type="AlphaFoldDB" id="A0A9W5B4S4"/>
<dbReference type="Proteomes" id="UP000191933">
    <property type="component" value="Unassembled WGS sequence"/>
</dbReference>
<gene>
    <name evidence="1" type="ORF">AGR2A_Lc30170</name>
</gene>
<sequence length="154" mass="17332">MLGGKGLEYGFRCRVRERRDALRAKNAGEIKTDGDHMVGGDFHADRRPAIRVDRKLDRRLAATGATTAELLQQLLAHEFIDDIGDRLRRQMRDLGDLGAAEGAVPPDNIEDDSPVMFAAPLRVFSDCYGISVHRVHRHLFNFPSVRKLIASNRR</sequence>
<dbReference type="EMBL" id="FBVY01000032">
    <property type="protein sequence ID" value="CUW97515.1"/>
    <property type="molecule type" value="Genomic_DNA"/>
</dbReference>
<proteinExistence type="predicted"/>
<organism evidence="1 2">
    <name type="scientific">Agrobacterium genomosp. 2 str. CFBP 5494</name>
    <dbReference type="NCBI Taxonomy" id="1183436"/>
    <lineage>
        <taxon>Bacteria</taxon>
        <taxon>Pseudomonadati</taxon>
        <taxon>Pseudomonadota</taxon>
        <taxon>Alphaproteobacteria</taxon>
        <taxon>Hyphomicrobiales</taxon>
        <taxon>Rhizobiaceae</taxon>
        <taxon>Rhizobium/Agrobacterium group</taxon>
        <taxon>Agrobacterium</taxon>
        <taxon>Agrobacterium tumefaciens complex</taxon>
    </lineage>
</organism>
<evidence type="ECO:0000313" key="2">
    <source>
        <dbReference type="Proteomes" id="UP000191933"/>
    </source>
</evidence>
<evidence type="ECO:0000313" key="1">
    <source>
        <dbReference type="EMBL" id="CUW97515.1"/>
    </source>
</evidence>
<protein>
    <submittedName>
        <fullName evidence="1">Uncharacterized protein</fullName>
    </submittedName>
</protein>